<comment type="subcellular location">
    <subcellularLocation>
        <location evidence="1 8">Cell outer membrane</location>
        <topology evidence="1 8">Multi-pass membrane protein</topology>
    </subcellularLocation>
</comment>
<dbReference type="RefSeq" id="WP_057279955.1">
    <property type="nucleotide sequence ID" value="NZ_CAXVMQ010000026.1"/>
</dbReference>
<gene>
    <name evidence="10" type="ORF">DXC16_23625</name>
</gene>
<dbReference type="GO" id="GO:0044718">
    <property type="term" value="P:siderophore transmembrane transport"/>
    <property type="evidence" value="ECO:0007669"/>
    <property type="project" value="TreeGrafter"/>
</dbReference>
<keyword evidence="5 9" id="KW-0798">TonB box</keyword>
<keyword evidence="7 8" id="KW-0998">Cell outer membrane</keyword>
<dbReference type="PROSITE" id="PS52016">
    <property type="entry name" value="TONB_DEPENDENT_REC_3"/>
    <property type="match status" value="1"/>
</dbReference>
<keyword evidence="4 8" id="KW-0812">Transmembrane</keyword>
<evidence type="ECO:0000256" key="3">
    <source>
        <dbReference type="ARBA" id="ARBA00022452"/>
    </source>
</evidence>
<dbReference type="InterPro" id="IPR037066">
    <property type="entry name" value="Plug_dom_sf"/>
</dbReference>
<comment type="similarity">
    <text evidence="8 9">Belongs to the TonB-dependent receptor family.</text>
</comment>
<organism evidence="10 11">
    <name type="scientific">Phocaeicola vulgatus</name>
    <name type="common">Bacteroides vulgatus</name>
    <dbReference type="NCBI Taxonomy" id="821"/>
    <lineage>
        <taxon>Bacteria</taxon>
        <taxon>Pseudomonadati</taxon>
        <taxon>Bacteroidota</taxon>
        <taxon>Bacteroidia</taxon>
        <taxon>Bacteroidales</taxon>
        <taxon>Bacteroidaceae</taxon>
        <taxon>Phocaeicola</taxon>
    </lineage>
</organism>
<dbReference type="InterPro" id="IPR008969">
    <property type="entry name" value="CarboxyPept-like_regulatory"/>
</dbReference>
<reference evidence="10 11" key="1">
    <citation type="submission" date="2018-08" db="EMBL/GenBank/DDBJ databases">
        <title>A genome reference for cultivated species of the human gut microbiota.</title>
        <authorList>
            <person name="Zou Y."/>
            <person name="Xue W."/>
            <person name="Luo G."/>
        </authorList>
    </citation>
    <scope>NUCLEOTIDE SEQUENCE [LARGE SCALE GENOMIC DNA]</scope>
    <source>
        <strain evidence="10 11">OM08-13BH</strain>
    </source>
</reference>
<evidence type="ECO:0000256" key="5">
    <source>
        <dbReference type="ARBA" id="ARBA00023077"/>
    </source>
</evidence>
<evidence type="ECO:0000256" key="4">
    <source>
        <dbReference type="ARBA" id="ARBA00022692"/>
    </source>
</evidence>
<evidence type="ECO:0000256" key="6">
    <source>
        <dbReference type="ARBA" id="ARBA00023136"/>
    </source>
</evidence>
<dbReference type="Gene3D" id="2.60.40.1120">
    <property type="entry name" value="Carboxypeptidase-like, regulatory domain"/>
    <property type="match status" value="1"/>
</dbReference>
<dbReference type="PANTHER" id="PTHR30069">
    <property type="entry name" value="TONB-DEPENDENT OUTER MEMBRANE RECEPTOR"/>
    <property type="match status" value="1"/>
</dbReference>
<dbReference type="Proteomes" id="UP000261003">
    <property type="component" value="Unassembled WGS sequence"/>
</dbReference>
<dbReference type="GO" id="GO:0015344">
    <property type="term" value="F:siderophore uptake transmembrane transporter activity"/>
    <property type="evidence" value="ECO:0007669"/>
    <property type="project" value="TreeGrafter"/>
</dbReference>
<dbReference type="InterPro" id="IPR012910">
    <property type="entry name" value="Plug_dom"/>
</dbReference>
<dbReference type="EMBL" id="QSTG01000082">
    <property type="protein sequence ID" value="RGM36446.1"/>
    <property type="molecule type" value="Genomic_DNA"/>
</dbReference>
<accession>A0A174WP20</accession>
<dbReference type="Pfam" id="PF13715">
    <property type="entry name" value="CarbopepD_reg_2"/>
    <property type="match status" value="1"/>
</dbReference>
<evidence type="ECO:0000256" key="2">
    <source>
        <dbReference type="ARBA" id="ARBA00022448"/>
    </source>
</evidence>
<comment type="caution">
    <text evidence="10">The sequence shown here is derived from an EMBL/GenBank/DDBJ whole genome shotgun (WGS) entry which is preliminary data.</text>
</comment>
<evidence type="ECO:0000256" key="7">
    <source>
        <dbReference type="ARBA" id="ARBA00023237"/>
    </source>
</evidence>
<dbReference type="SUPFAM" id="SSF56935">
    <property type="entry name" value="Porins"/>
    <property type="match status" value="1"/>
</dbReference>
<dbReference type="InterPro" id="IPR039426">
    <property type="entry name" value="TonB-dep_rcpt-like"/>
</dbReference>
<dbReference type="Pfam" id="PF00593">
    <property type="entry name" value="TonB_dep_Rec_b-barrel"/>
    <property type="match status" value="1"/>
</dbReference>
<keyword evidence="6 8" id="KW-0472">Membrane</keyword>
<dbReference type="InterPro" id="IPR036942">
    <property type="entry name" value="Beta-barrel_TonB_sf"/>
</dbReference>
<evidence type="ECO:0000256" key="8">
    <source>
        <dbReference type="PROSITE-ProRule" id="PRU01360"/>
    </source>
</evidence>
<dbReference type="AlphaFoldDB" id="A0A174WP20"/>
<evidence type="ECO:0000313" key="10">
    <source>
        <dbReference type="EMBL" id="RGM36446.1"/>
    </source>
</evidence>
<dbReference type="PANTHER" id="PTHR30069:SF57">
    <property type="entry name" value="TONB-DEPENDENT RECEPTOR"/>
    <property type="match status" value="1"/>
</dbReference>
<evidence type="ECO:0000256" key="9">
    <source>
        <dbReference type="RuleBase" id="RU003357"/>
    </source>
</evidence>
<evidence type="ECO:0000313" key="11">
    <source>
        <dbReference type="Proteomes" id="UP000261003"/>
    </source>
</evidence>
<dbReference type="Gene3D" id="2.170.130.10">
    <property type="entry name" value="TonB-dependent receptor, plug domain"/>
    <property type="match status" value="1"/>
</dbReference>
<sequence length="772" mass="86422">MKTFYIYLLGAILTLFPGYAFAYELNDTDANIIGHVTDKDTKEHLAYVTIMLKGTTIGTTTDETGHYFLKNLPEGTFTVEVSSIGYKTERRTVQLTKGKTLELNFEIGEDHVALEGVVVSANRNETTRRMAPTLVNVVSVKTFENTNSTCLAQGLNFQPGVRVENNCQNCGYQQVRINGLDGPYTQILIDSRPIFSALAGVYGLEQIPANMIERVEVMRGGGSALFGSSAIAGTINIITKEPVRNSAQFSHTLTGIGDASVFENNTTMNASLVSDNQKLGLAVFGQNRERAGYDHDGDGFTELPELKSQTVGMRSYIKTSDYSKVTVEYHHLQEHRRGGDQLALPPHEALIAEQLKHSINTGGVKFDLFSPDEKQRLGIYASAQHIDRDSYYGGGEDLQEKLKSYGNTTDMTWVAGAQYNYNFDRCLFMPATLTAGAEYNQDRLKDNMWGRGRYLDQRVNTVSAFAQNEWKTARWSFLVGARMDKHSLLDKPVFSPRANVRFNPTDNINLRASYSFGFRAPQAFDEDLHIDNVGGTVSMIQLAKDLKEEKSQSLSLSADMYHSWGDWQGNLLAEGFYTNISDVFALTEIGKDENGVIINERGNEKGAVVYGCTLEGKLAWRNVWQLQAGFTVQQARYKEARSWSENDPNVPLEKRMFRTPDTYGYFTMSYNPLRALTLALSGTYTGSMLVEHHAGYISHNRTETTRRFVDMGFKAAYDFKFYKSIQMQVSAGVQNLLNAYQQDFDRGANRDSGYIYGPGMPRSVYAVLKLSY</sequence>
<proteinExistence type="inferred from homology"/>
<name>A0A174WP20_PHOVU</name>
<dbReference type="SUPFAM" id="SSF49464">
    <property type="entry name" value="Carboxypeptidase regulatory domain-like"/>
    <property type="match status" value="1"/>
</dbReference>
<dbReference type="InterPro" id="IPR000531">
    <property type="entry name" value="Beta-barrel_TonB"/>
</dbReference>
<keyword evidence="2 8" id="KW-0813">Transport</keyword>
<dbReference type="GO" id="GO:0009279">
    <property type="term" value="C:cell outer membrane"/>
    <property type="evidence" value="ECO:0007669"/>
    <property type="project" value="UniProtKB-SubCell"/>
</dbReference>
<keyword evidence="3 8" id="KW-1134">Transmembrane beta strand</keyword>
<dbReference type="Pfam" id="PF07715">
    <property type="entry name" value="Plug"/>
    <property type="match status" value="1"/>
</dbReference>
<evidence type="ECO:0000256" key="1">
    <source>
        <dbReference type="ARBA" id="ARBA00004571"/>
    </source>
</evidence>
<dbReference type="Gene3D" id="2.40.170.20">
    <property type="entry name" value="TonB-dependent receptor, beta-barrel domain"/>
    <property type="match status" value="1"/>
</dbReference>
<protein>
    <submittedName>
        <fullName evidence="10">TonB-dependent receptor</fullName>
    </submittedName>
</protein>
<keyword evidence="10" id="KW-0675">Receptor</keyword>